<sequence length="401" mass="45739">MDYQFDKPINRRGTLSMKWEVGESELPMWVADMDFETAPEIHEAIRKRAEHGVFGYTIIPEEWYDSIREWWKKRHHFHLKKEWLIFCTGVVPAISTAVRKLTSVAEKIVLLTPVYNILFNSIVNNGRNVVECPLTYDGESYGVDFEKLERVIADPQTTMLIFCNPHNPVGKIWEKETMERIGALCWKHHVVVISDEIHCELTDPGKEYIPFASVSEECKKNSITCIAPTKAFNLAGIQTAAVMVPDPYLRHQMGRALNTDEVAEPNVFAMTAAIAAYREGGPWLDGLRAYLYENKQTAKAFLEQELPDIHLVESEATYLLWLDCRELVEDTEELEQVLCKETGLYLSNGGQYGESGKSFLRMNIACAHTVLEDGLERLKTGVQAWKDCRADGRNPEPYLGM</sequence>
<dbReference type="SUPFAM" id="SSF53383">
    <property type="entry name" value="PLP-dependent transferases"/>
    <property type="match status" value="1"/>
</dbReference>
<dbReference type="AlphaFoldDB" id="A0A3E3K3Q2"/>
<dbReference type="RefSeq" id="WP_117493228.1">
    <property type="nucleotide sequence ID" value="NZ_CALBAT010000026.1"/>
</dbReference>
<protein>
    <recommendedName>
        <fullName evidence="2">cysteine-S-conjugate beta-lyase</fullName>
        <ecNumber evidence="2">4.4.1.13</ecNumber>
    </recommendedName>
</protein>
<dbReference type="GO" id="GO:0030170">
    <property type="term" value="F:pyridoxal phosphate binding"/>
    <property type="evidence" value="ECO:0007669"/>
    <property type="project" value="InterPro"/>
</dbReference>
<evidence type="ECO:0000256" key="4">
    <source>
        <dbReference type="ARBA" id="ARBA00023239"/>
    </source>
</evidence>
<keyword evidence="4" id="KW-0456">Lyase</keyword>
<dbReference type="InterPro" id="IPR027619">
    <property type="entry name" value="C-S_lyase_PatB-like"/>
</dbReference>
<dbReference type="NCBIfam" id="TIGR04350">
    <property type="entry name" value="C_S_lyase_PatB"/>
    <property type="match status" value="1"/>
</dbReference>
<feature type="domain" description="Aminotransferase class I/classII large" evidence="6">
    <location>
        <begin position="32"/>
        <end position="376"/>
    </location>
</feature>
<dbReference type="Gene3D" id="3.90.1150.10">
    <property type="entry name" value="Aspartate Aminotransferase, domain 1"/>
    <property type="match status" value="1"/>
</dbReference>
<proteinExistence type="inferred from homology"/>
<keyword evidence="7" id="KW-0032">Aminotransferase</keyword>
<dbReference type="PANTHER" id="PTHR43525">
    <property type="entry name" value="PROTEIN MALY"/>
    <property type="match status" value="1"/>
</dbReference>
<dbReference type="Gene3D" id="3.40.640.10">
    <property type="entry name" value="Type I PLP-dependent aspartate aminotransferase-like (Major domain)"/>
    <property type="match status" value="1"/>
</dbReference>
<comment type="caution">
    <text evidence="7">The sequence shown here is derived from an EMBL/GenBank/DDBJ whole genome shotgun (WGS) entry which is preliminary data.</text>
</comment>
<evidence type="ECO:0000313" key="7">
    <source>
        <dbReference type="EMBL" id="RGE88586.1"/>
    </source>
</evidence>
<keyword evidence="3" id="KW-0663">Pyridoxal phosphate</keyword>
<evidence type="ECO:0000259" key="6">
    <source>
        <dbReference type="Pfam" id="PF00155"/>
    </source>
</evidence>
<dbReference type="InterPro" id="IPR004839">
    <property type="entry name" value="Aminotransferase_I/II_large"/>
</dbReference>
<comment type="similarity">
    <text evidence="5">Belongs to the class-II pyridoxal-phosphate-dependent aminotransferase family. MalY/PatB cystathionine beta-lyase subfamily.</text>
</comment>
<dbReference type="InterPro" id="IPR051798">
    <property type="entry name" value="Class-II_PLP-Dep_Aminotrans"/>
</dbReference>
<reference evidence="7 8" key="1">
    <citation type="submission" date="2018-08" db="EMBL/GenBank/DDBJ databases">
        <title>A genome reference for cultivated species of the human gut microbiota.</title>
        <authorList>
            <person name="Zou Y."/>
            <person name="Xue W."/>
            <person name="Luo G."/>
        </authorList>
    </citation>
    <scope>NUCLEOTIDE SEQUENCE [LARGE SCALE GENOMIC DNA]</scope>
    <source>
        <strain evidence="7 8">AF37-2AT</strain>
    </source>
</reference>
<organism evidence="7 8">
    <name type="scientific">Sellimonas intestinalis</name>
    <dbReference type="NCBI Taxonomy" id="1653434"/>
    <lineage>
        <taxon>Bacteria</taxon>
        <taxon>Bacillati</taxon>
        <taxon>Bacillota</taxon>
        <taxon>Clostridia</taxon>
        <taxon>Lachnospirales</taxon>
        <taxon>Lachnospiraceae</taxon>
        <taxon>Sellimonas</taxon>
    </lineage>
</organism>
<evidence type="ECO:0000313" key="8">
    <source>
        <dbReference type="Proteomes" id="UP000261080"/>
    </source>
</evidence>
<dbReference type="InterPro" id="IPR015421">
    <property type="entry name" value="PyrdxlP-dep_Trfase_major"/>
</dbReference>
<keyword evidence="7" id="KW-0808">Transferase</keyword>
<evidence type="ECO:0000256" key="3">
    <source>
        <dbReference type="ARBA" id="ARBA00022898"/>
    </source>
</evidence>
<evidence type="ECO:0000256" key="2">
    <source>
        <dbReference type="ARBA" id="ARBA00012224"/>
    </source>
</evidence>
<dbReference type="CDD" id="cd00609">
    <property type="entry name" value="AAT_like"/>
    <property type="match status" value="1"/>
</dbReference>
<dbReference type="EMBL" id="QVLX01000002">
    <property type="protein sequence ID" value="RGE88586.1"/>
    <property type="molecule type" value="Genomic_DNA"/>
</dbReference>
<comment type="cofactor">
    <cofactor evidence="1">
        <name>pyridoxal 5'-phosphate</name>
        <dbReference type="ChEBI" id="CHEBI:597326"/>
    </cofactor>
</comment>
<evidence type="ECO:0000256" key="5">
    <source>
        <dbReference type="ARBA" id="ARBA00037974"/>
    </source>
</evidence>
<dbReference type="Proteomes" id="UP000261080">
    <property type="component" value="Unassembled WGS sequence"/>
</dbReference>
<dbReference type="GO" id="GO:0047804">
    <property type="term" value="F:cysteine-S-conjugate beta-lyase activity"/>
    <property type="evidence" value="ECO:0007669"/>
    <property type="project" value="UniProtKB-EC"/>
</dbReference>
<dbReference type="EC" id="4.4.1.13" evidence="2"/>
<dbReference type="GO" id="GO:0008483">
    <property type="term" value="F:transaminase activity"/>
    <property type="evidence" value="ECO:0007669"/>
    <property type="project" value="UniProtKB-KW"/>
</dbReference>
<dbReference type="OrthoDB" id="9802872at2"/>
<gene>
    <name evidence="7" type="ORF">DW016_03315</name>
</gene>
<name>A0A3E3K3Q2_9FIRM</name>
<dbReference type="PANTHER" id="PTHR43525:SF1">
    <property type="entry name" value="PROTEIN MALY"/>
    <property type="match status" value="1"/>
</dbReference>
<dbReference type="InterPro" id="IPR015422">
    <property type="entry name" value="PyrdxlP-dep_Trfase_small"/>
</dbReference>
<accession>A0A3E3K3Q2</accession>
<dbReference type="InterPro" id="IPR015424">
    <property type="entry name" value="PyrdxlP-dep_Trfase"/>
</dbReference>
<dbReference type="Pfam" id="PF00155">
    <property type="entry name" value="Aminotran_1_2"/>
    <property type="match status" value="1"/>
</dbReference>
<keyword evidence="8" id="KW-1185">Reference proteome</keyword>
<evidence type="ECO:0000256" key="1">
    <source>
        <dbReference type="ARBA" id="ARBA00001933"/>
    </source>
</evidence>